<accession>A0A364V3S1</accession>
<keyword evidence="9 13" id="KW-0239">DNA-directed DNA polymerase</keyword>
<dbReference type="AlphaFoldDB" id="A0A364V3S1"/>
<dbReference type="InterPro" id="IPR001126">
    <property type="entry name" value="UmuC"/>
</dbReference>
<comment type="similarity">
    <text evidence="1 13">Belongs to the DNA polymerase type-Y family.</text>
</comment>
<evidence type="ECO:0000256" key="1">
    <source>
        <dbReference type="ARBA" id="ARBA00010945"/>
    </source>
</evidence>
<keyword evidence="3 13" id="KW-0808">Transferase</keyword>
<dbReference type="FunFam" id="3.30.1490.100:FF:000004">
    <property type="entry name" value="DNA polymerase IV"/>
    <property type="match status" value="1"/>
</dbReference>
<feature type="active site" evidence="13">
    <location>
        <position position="105"/>
    </location>
</feature>
<dbReference type="Pfam" id="PF11799">
    <property type="entry name" value="IMS_C"/>
    <property type="match status" value="1"/>
</dbReference>
<keyword evidence="8 13" id="KW-0460">Magnesium</keyword>
<dbReference type="GO" id="GO:0000287">
    <property type="term" value="F:magnesium ion binding"/>
    <property type="evidence" value="ECO:0007669"/>
    <property type="project" value="UniProtKB-UniRule"/>
</dbReference>
<dbReference type="CDD" id="cd03586">
    <property type="entry name" value="PolY_Pol_IV_kappa"/>
    <property type="match status" value="1"/>
</dbReference>
<dbReference type="SUPFAM" id="SSF100879">
    <property type="entry name" value="Lesion bypass DNA polymerase (Y-family), little finger domain"/>
    <property type="match status" value="1"/>
</dbReference>
<reference evidence="16 17" key="1">
    <citation type="journal article" date="2018" name="Syst. Appl. Microbiol.">
        <title>Corynebacterium heidelbergense sp. nov., isolated from the preen glands of Egyptian geese (Alopochen aegyptiacus).</title>
        <authorList>
            <person name="Braun M.S."/>
            <person name="Wang E."/>
            <person name="Zimmermann S."/>
            <person name="Wink M."/>
        </authorList>
    </citation>
    <scope>NUCLEOTIDE SEQUENCE [LARGE SCALE GENOMIC DNA]</scope>
    <source>
        <strain evidence="16 17">647</strain>
    </source>
</reference>
<proteinExistence type="inferred from homology"/>
<evidence type="ECO:0000256" key="10">
    <source>
        <dbReference type="ARBA" id="ARBA00023204"/>
    </source>
</evidence>
<keyword evidence="13" id="KW-0963">Cytoplasm</keyword>
<evidence type="ECO:0000313" key="17">
    <source>
        <dbReference type="Proteomes" id="UP000251577"/>
    </source>
</evidence>
<dbReference type="NCBIfam" id="NF002882">
    <property type="entry name" value="PRK03348.1"/>
    <property type="match status" value="1"/>
</dbReference>
<dbReference type="RefSeq" id="WP_113631405.1">
    <property type="nucleotide sequence ID" value="NZ_QHCV01000124.1"/>
</dbReference>
<dbReference type="InterPro" id="IPR043502">
    <property type="entry name" value="DNA/RNA_pol_sf"/>
</dbReference>
<keyword evidence="7 13" id="KW-0227">DNA damage</keyword>
<comment type="cofactor">
    <cofactor evidence="13">
        <name>Mg(2+)</name>
        <dbReference type="ChEBI" id="CHEBI:18420"/>
    </cofactor>
    <text evidence="13">Binds 2 magnesium ions per subunit.</text>
</comment>
<comment type="caution">
    <text evidence="16">The sequence shown here is derived from an EMBL/GenBank/DDBJ whole genome shotgun (WGS) entry which is preliminary data.</text>
</comment>
<dbReference type="Pfam" id="PF11798">
    <property type="entry name" value="IMS_HHH"/>
    <property type="match status" value="1"/>
</dbReference>
<name>A0A364V3S1_9CORY</name>
<feature type="binding site" evidence="13">
    <location>
        <position position="9"/>
    </location>
    <ligand>
        <name>Mg(2+)</name>
        <dbReference type="ChEBI" id="CHEBI:18420"/>
    </ligand>
</feature>
<dbReference type="Gene3D" id="3.40.1170.60">
    <property type="match status" value="1"/>
</dbReference>
<feature type="compositionally biased region" description="Polar residues" evidence="14">
    <location>
        <begin position="393"/>
        <end position="414"/>
    </location>
</feature>
<keyword evidence="6 13" id="KW-0479">Metal-binding</keyword>
<keyword evidence="10 13" id="KW-0234">DNA repair</keyword>
<comment type="subunit">
    <text evidence="13">Monomer.</text>
</comment>
<dbReference type="GO" id="GO:0003684">
    <property type="term" value="F:damaged DNA binding"/>
    <property type="evidence" value="ECO:0007669"/>
    <property type="project" value="InterPro"/>
</dbReference>
<evidence type="ECO:0000256" key="5">
    <source>
        <dbReference type="ARBA" id="ARBA00022705"/>
    </source>
</evidence>
<feature type="domain" description="UmuC" evidence="15">
    <location>
        <begin position="5"/>
        <end position="182"/>
    </location>
</feature>
<dbReference type="PANTHER" id="PTHR11076:SF33">
    <property type="entry name" value="DNA POLYMERASE KAPPA"/>
    <property type="match status" value="1"/>
</dbReference>
<evidence type="ECO:0000256" key="7">
    <source>
        <dbReference type="ARBA" id="ARBA00022763"/>
    </source>
</evidence>
<organism evidence="16 17">
    <name type="scientific">Corynebacterium heidelbergense</name>
    <dbReference type="NCBI Taxonomy" id="2055947"/>
    <lineage>
        <taxon>Bacteria</taxon>
        <taxon>Bacillati</taxon>
        <taxon>Actinomycetota</taxon>
        <taxon>Actinomycetes</taxon>
        <taxon>Mycobacteriales</taxon>
        <taxon>Corynebacteriaceae</taxon>
        <taxon>Corynebacterium</taxon>
    </lineage>
</organism>
<keyword evidence="2 13" id="KW-0515">Mutator protein</keyword>
<comment type="subcellular location">
    <subcellularLocation>
        <location evidence="13">Cytoplasm</location>
    </subcellularLocation>
</comment>
<dbReference type="EC" id="2.7.7.7" evidence="13"/>
<evidence type="ECO:0000256" key="8">
    <source>
        <dbReference type="ARBA" id="ARBA00022842"/>
    </source>
</evidence>
<dbReference type="Gene3D" id="1.10.150.20">
    <property type="entry name" value="5' to 3' exonuclease, C-terminal subdomain"/>
    <property type="match status" value="1"/>
</dbReference>
<dbReference type="PANTHER" id="PTHR11076">
    <property type="entry name" value="DNA REPAIR POLYMERASE UMUC / TRANSFERASE FAMILY MEMBER"/>
    <property type="match status" value="1"/>
</dbReference>
<evidence type="ECO:0000256" key="11">
    <source>
        <dbReference type="ARBA" id="ARBA00025589"/>
    </source>
</evidence>
<evidence type="ECO:0000256" key="4">
    <source>
        <dbReference type="ARBA" id="ARBA00022695"/>
    </source>
</evidence>
<dbReference type="InterPro" id="IPR022880">
    <property type="entry name" value="DNApol_IV"/>
</dbReference>
<evidence type="ECO:0000256" key="2">
    <source>
        <dbReference type="ARBA" id="ARBA00022457"/>
    </source>
</evidence>
<dbReference type="InterPro" id="IPR036775">
    <property type="entry name" value="DNA_pol_Y-fam_lit_finger_sf"/>
</dbReference>
<evidence type="ECO:0000259" key="15">
    <source>
        <dbReference type="PROSITE" id="PS50173"/>
    </source>
</evidence>
<dbReference type="GO" id="GO:0042276">
    <property type="term" value="P:error-prone translesion synthesis"/>
    <property type="evidence" value="ECO:0007669"/>
    <property type="project" value="TreeGrafter"/>
</dbReference>
<feature type="region of interest" description="Disordered" evidence="14">
    <location>
        <begin position="360"/>
        <end position="416"/>
    </location>
</feature>
<evidence type="ECO:0000313" key="16">
    <source>
        <dbReference type="EMBL" id="RAV31290.1"/>
    </source>
</evidence>
<evidence type="ECO:0000256" key="6">
    <source>
        <dbReference type="ARBA" id="ARBA00022723"/>
    </source>
</evidence>
<gene>
    <name evidence="13" type="primary">dinB</name>
    <name evidence="16" type="ORF">DLJ54_09155</name>
</gene>
<evidence type="ECO:0000256" key="13">
    <source>
        <dbReference type="HAMAP-Rule" id="MF_01113"/>
    </source>
</evidence>
<dbReference type="InterPro" id="IPR024728">
    <property type="entry name" value="PolY_HhH_motif"/>
</dbReference>
<dbReference type="GO" id="GO:0006261">
    <property type="term" value="P:DNA-templated DNA replication"/>
    <property type="evidence" value="ECO:0007669"/>
    <property type="project" value="UniProtKB-UniRule"/>
</dbReference>
<keyword evidence="13" id="KW-0238">DNA-binding</keyword>
<dbReference type="HAMAP" id="MF_01113">
    <property type="entry name" value="DNApol_IV"/>
    <property type="match status" value="1"/>
</dbReference>
<dbReference type="GO" id="GO:0009432">
    <property type="term" value="P:SOS response"/>
    <property type="evidence" value="ECO:0007669"/>
    <property type="project" value="TreeGrafter"/>
</dbReference>
<evidence type="ECO:0000256" key="3">
    <source>
        <dbReference type="ARBA" id="ARBA00022679"/>
    </source>
</evidence>
<feature type="site" description="Substrate discrimination" evidence="13">
    <location>
        <position position="14"/>
    </location>
</feature>
<dbReference type="GO" id="GO:0003887">
    <property type="term" value="F:DNA-directed DNA polymerase activity"/>
    <property type="evidence" value="ECO:0007669"/>
    <property type="project" value="UniProtKB-UniRule"/>
</dbReference>
<keyword evidence="4 13" id="KW-0548">Nucleotidyltransferase</keyword>
<dbReference type="InterPro" id="IPR017961">
    <property type="entry name" value="DNA_pol_Y-fam_little_finger"/>
</dbReference>
<keyword evidence="5 13" id="KW-0235">DNA replication</keyword>
<dbReference type="Pfam" id="PF00817">
    <property type="entry name" value="IMS"/>
    <property type="match status" value="1"/>
</dbReference>
<dbReference type="NCBIfam" id="NF002677">
    <property type="entry name" value="PRK02406.1"/>
    <property type="match status" value="1"/>
</dbReference>
<dbReference type="GO" id="GO:0005829">
    <property type="term" value="C:cytosol"/>
    <property type="evidence" value="ECO:0007669"/>
    <property type="project" value="TreeGrafter"/>
</dbReference>
<dbReference type="PROSITE" id="PS50173">
    <property type="entry name" value="UMUC"/>
    <property type="match status" value="1"/>
</dbReference>
<keyword evidence="17" id="KW-1185">Reference proteome</keyword>
<evidence type="ECO:0000256" key="14">
    <source>
        <dbReference type="SAM" id="MobiDB-lite"/>
    </source>
</evidence>
<comment type="catalytic activity">
    <reaction evidence="12 13">
        <text>DNA(n) + a 2'-deoxyribonucleoside 5'-triphosphate = DNA(n+1) + diphosphate</text>
        <dbReference type="Rhea" id="RHEA:22508"/>
        <dbReference type="Rhea" id="RHEA-COMP:17339"/>
        <dbReference type="Rhea" id="RHEA-COMP:17340"/>
        <dbReference type="ChEBI" id="CHEBI:33019"/>
        <dbReference type="ChEBI" id="CHEBI:61560"/>
        <dbReference type="ChEBI" id="CHEBI:173112"/>
        <dbReference type="EC" id="2.7.7.7"/>
    </reaction>
</comment>
<dbReference type="Gene3D" id="3.30.1490.100">
    <property type="entry name" value="DNA polymerase, Y-family, little finger domain"/>
    <property type="match status" value="1"/>
</dbReference>
<dbReference type="EMBL" id="QHCV01000124">
    <property type="protein sequence ID" value="RAV31290.1"/>
    <property type="molecule type" value="Genomic_DNA"/>
</dbReference>
<dbReference type="InterPro" id="IPR043128">
    <property type="entry name" value="Rev_trsase/Diguanyl_cyclase"/>
</dbReference>
<dbReference type="Gene3D" id="3.30.70.270">
    <property type="match status" value="1"/>
</dbReference>
<dbReference type="GO" id="GO:0006281">
    <property type="term" value="P:DNA repair"/>
    <property type="evidence" value="ECO:0007669"/>
    <property type="project" value="UniProtKB-UniRule"/>
</dbReference>
<evidence type="ECO:0000256" key="9">
    <source>
        <dbReference type="ARBA" id="ARBA00022932"/>
    </source>
</evidence>
<dbReference type="Proteomes" id="UP000251577">
    <property type="component" value="Unassembled WGS sequence"/>
</dbReference>
<evidence type="ECO:0000256" key="12">
    <source>
        <dbReference type="ARBA" id="ARBA00049244"/>
    </source>
</evidence>
<sequence length="479" mass="50723">MPRWVAHIDMDAFYASVEQLTRPTLRGRPVLVGGSGGRGVVAGASYEARAYGARSAMPMGQAIRLCRSKAVVVRPRAVVYAAASERIFQVLREHSGIVEQLSVDEGFAEPKVETAEEARRWAEQLQGAVEEETGLPCSIGLAHTKMDAKMASDIAKPHGITVVIDREELFYPRPVGEVWGIGKVAQCRLGALGVRTIGQLVAMDPRDVEATLGSVGLEIQRMAAGHDERPVAPRGRAKQISAERTLATDARTYAEAVDVLERTARHAHRRLLKDGRAARTVTVKTRSADFSLHTKSSTLAVPTDSLPVLLAAARQLLSRPEDTGAIRLVGVGFSGLVDDRQEALFPDLGTAGVAAPGAEGASVSAVTPGGEGAPVSAPEPPPIAVPGVAVDPQLTSGSPATYSGTPTPTVNPAASPTRWEATRDVYHPDYGHGWVQGSGVGRVTVRFETRATGPGGIVTFPVEDEKLRFADPLDSLAWG</sequence>
<dbReference type="InterPro" id="IPR050116">
    <property type="entry name" value="DNA_polymerase-Y"/>
</dbReference>
<feature type="binding site" evidence="13">
    <location>
        <position position="104"/>
    </location>
    <ligand>
        <name>Mg(2+)</name>
        <dbReference type="ChEBI" id="CHEBI:18420"/>
    </ligand>
</feature>
<comment type="function">
    <text evidence="11 13">Poorly processive, error-prone DNA polymerase involved in untargeted mutagenesis. Copies undamaged DNA at stalled replication forks, which arise in vivo from mismatched or misaligned primer ends. These misaligned primers can be extended by PolIV. Exhibits no 3'-5' exonuclease (proofreading) activity. May be involved in translesional synthesis, in conjunction with the beta clamp from PolIII.</text>
</comment>
<dbReference type="SUPFAM" id="SSF56672">
    <property type="entry name" value="DNA/RNA polymerases"/>
    <property type="match status" value="1"/>
</dbReference>
<protein>
    <recommendedName>
        <fullName evidence="13">DNA polymerase IV</fullName>
        <shortName evidence="13">Pol IV</shortName>
        <ecNumber evidence="13">2.7.7.7</ecNumber>
    </recommendedName>
</protein>